<proteinExistence type="predicted"/>
<feature type="region of interest" description="Disordered" evidence="1">
    <location>
        <begin position="64"/>
        <end position="102"/>
    </location>
</feature>
<dbReference type="Proteomes" id="UP000265618">
    <property type="component" value="Unassembled WGS sequence"/>
</dbReference>
<feature type="non-terminal residue" evidence="2">
    <location>
        <position position="125"/>
    </location>
</feature>
<dbReference type="EMBL" id="BDIP01006624">
    <property type="protein sequence ID" value="GIQ90760.1"/>
    <property type="molecule type" value="Genomic_DNA"/>
</dbReference>
<evidence type="ECO:0000256" key="1">
    <source>
        <dbReference type="SAM" id="MobiDB-lite"/>
    </source>
</evidence>
<evidence type="ECO:0000313" key="3">
    <source>
        <dbReference type="Proteomes" id="UP000265618"/>
    </source>
</evidence>
<accession>A0A9K3DAR1</accession>
<sequence length="125" mass="12777">MAAKGAASTPLGALQLKWCDALSGCYLALKEYCEEYHKKGLVFSGSASCAETVETLAAGGAPKAAAPAKVEAPKPAPKPVVEAPKPVAGNKPSKKPKQDKDGIPLSLPLCLSLSPPLSLSLSTHI</sequence>
<name>A0A9K3DAR1_9EUKA</name>
<evidence type="ECO:0000313" key="2">
    <source>
        <dbReference type="EMBL" id="GIQ90760.1"/>
    </source>
</evidence>
<keyword evidence="3" id="KW-1185">Reference proteome</keyword>
<gene>
    <name evidence="2" type="ORF">KIPB_013673</name>
</gene>
<protein>
    <submittedName>
        <fullName evidence="2">Uncharacterized protein</fullName>
    </submittedName>
</protein>
<dbReference type="AlphaFoldDB" id="A0A9K3DAR1"/>
<comment type="caution">
    <text evidence="2">The sequence shown here is derived from an EMBL/GenBank/DDBJ whole genome shotgun (WGS) entry which is preliminary data.</text>
</comment>
<feature type="compositionally biased region" description="Low complexity" evidence="1">
    <location>
        <begin position="79"/>
        <end position="88"/>
    </location>
</feature>
<reference evidence="2 3" key="1">
    <citation type="journal article" date="2018" name="PLoS ONE">
        <title>The draft genome of Kipferlia bialata reveals reductive genome evolution in fornicate parasites.</title>
        <authorList>
            <person name="Tanifuji G."/>
            <person name="Takabayashi S."/>
            <person name="Kume K."/>
            <person name="Takagi M."/>
            <person name="Nakayama T."/>
            <person name="Kamikawa R."/>
            <person name="Inagaki Y."/>
            <person name="Hashimoto T."/>
        </authorList>
    </citation>
    <scope>NUCLEOTIDE SEQUENCE [LARGE SCALE GENOMIC DNA]</scope>
    <source>
        <strain evidence="2">NY0173</strain>
    </source>
</reference>
<organism evidence="2 3">
    <name type="scientific">Kipferlia bialata</name>
    <dbReference type="NCBI Taxonomy" id="797122"/>
    <lineage>
        <taxon>Eukaryota</taxon>
        <taxon>Metamonada</taxon>
        <taxon>Carpediemonas-like organisms</taxon>
        <taxon>Kipferlia</taxon>
    </lineage>
</organism>